<evidence type="ECO:0000256" key="3">
    <source>
        <dbReference type="SAM" id="Phobius"/>
    </source>
</evidence>
<name>A0A6L9MV35_9ALTE</name>
<evidence type="ECO:0000256" key="2">
    <source>
        <dbReference type="ARBA" id="ARBA00034247"/>
    </source>
</evidence>
<feature type="domain" description="GGDEF" evidence="4">
    <location>
        <begin position="173"/>
        <end position="299"/>
    </location>
</feature>
<proteinExistence type="predicted"/>
<dbReference type="PANTHER" id="PTHR45138">
    <property type="entry name" value="REGULATORY COMPONENTS OF SENSORY TRANSDUCTION SYSTEM"/>
    <property type="match status" value="1"/>
</dbReference>
<reference evidence="5 6" key="1">
    <citation type="submission" date="2020-01" db="EMBL/GenBank/DDBJ databases">
        <title>Genomes of bacteria type strains.</title>
        <authorList>
            <person name="Chen J."/>
            <person name="Zhu S."/>
            <person name="Yang J."/>
        </authorList>
    </citation>
    <scope>NUCLEOTIDE SEQUENCE [LARGE SCALE GENOMIC DNA]</scope>
    <source>
        <strain evidence="5 6">LMG 22958</strain>
    </source>
</reference>
<accession>A0A6L9MV35</accession>
<dbReference type="InterPro" id="IPR029787">
    <property type="entry name" value="Nucleotide_cyclase"/>
</dbReference>
<feature type="transmembrane region" description="Helical" evidence="3">
    <location>
        <begin position="100"/>
        <end position="121"/>
    </location>
</feature>
<dbReference type="EMBL" id="JAAAWP010000006">
    <property type="protein sequence ID" value="NDW22072.1"/>
    <property type="molecule type" value="Genomic_DNA"/>
</dbReference>
<dbReference type="Gene3D" id="3.30.70.270">
    <property type="match status" value="1"/>
</dbReference>
<dbReference type="Proteomes" id="UP000478837">
    <property type="component" value="Unassembled WGS sequence"/>
</dbReference>
<comment type="caution">
    <text evidence="5">The sequence shown here is derived from an EMBL/GenBank/DDBJ whole genome shotgun (WGS) entry which is preliminary data.</text>
</comment>
<evidence type="ECO:0000259" key="4">
    <source>
        <dbReference type="PROSITE" id="PS50887"/>
    </source>
</evidence>
<dbReference type="GO" id="GO:0052621">
    <property type="term" value="F:diguanylate cyclase activity"/>
    <property type="evidence" value="ECO:0007669"/>
    <property type="project" value="UniProtKB-EC"/>
</dbReference>
<dbReference type="InterPro" id="IPR050469">
    <property type="entry name" value="Diguanylate_Cyclase"/>
</dbReference>
<feature type="transmembrane region" description="Helical" evidence="3">
    <location>
        <begin position="12"/>
        <end position="30"/>
    </location>
</feature>
<dbReference type="NCBIfam" id="TIGR00254">
    <property type="entry name" value="GGDEF"/>
    <property type="match status" value="1"/>
</dbReference>
<protein>
    <recommendedName>
        <fullName evidence="1">diguanylate cyclase</fullName>
        <ecNumber evidence="1">2.7.7.65</ecNumber>
    </recommendedName>
</protein>
<evidence type="ECO:0000313" key="5">
    <source>
        <dbReference type="EMBL" id="NDW22072.1"/>
    </source>
</evidence>
<dbReference type="RefSeq" id="WP_163111942.1">
    <property type="nucleotide sequence ID" value="NZ_JAAAWP010000006.1"/>
</dbReference>
<keyword evidence="3" id="KW-1133">Transmembrane helix</keyword>
<dbReference type="PANTHER" id="PTHR45138:SF9">
    <property type="entry name" value="DIGUANYLATE CYCLASE DGCM-RELATED"/>
    <property type="match status" value="1"/>
</dbReference>
<keyword evidence="3" id="KW-0472">Membrane</keyword>
<dbReference type="SMART" id="SM00267">
    <property type="entry name" value="GGDEF"/>
    <property type="match status" value="1"/>
</dbReference>
<dbReference type="EC" id="2.7.7.65" evidence="1"/>
<gene>
    <name evidence="5" type="ORF">GTW09_11105</name>
</gene>
<dbReference type="PROSITE" id="PS50887">
    <property type="entry name" value="GGDEF"/>
    <property type="match status" value="1"/>
</dbReference>
<sequence length="299" mass="33939">MLSHFTRHQGLFLMSVILPLLAFFMCVVAGNAEPSNIEWLDVLGEGSVSLVLLLWILALLISRPAGKLTHLLVIGLNLILFSSLLDLMDEFMDYSASSNWISMMESIPASIGMVMTTFAVWQWHKEQLALNSQWKTREGFVRNTKDLDPITQLYSGEHWMERMERAITHTSCKFKTLVLLDINDFSQFNCHYGHVEGNRYLRGLASMLSLSLPENALVCRFAGDRFAILLLQDSETATTNCISQLIISIQHYAFYPQQSNSPICLSARYASEHIGNLKQIQPLIHRLNRLLDDQHTHAA</sequence>
<organism evidence="5 6">
    <name type="scientific">Alteromonas hispanica</name>
    <dbReference type="NCBI Taxonomy" id="315421"/>
    <lineage>
        <taxon>Bacteria</taxon>
        <taxon>Pseudomonadati</taxon>
        <taxon>Pseudomonadota</taxon>
        <taxon>Gammaproteobacteria</taxon>
        <taxon>Alteromonadales</taxon>
        <taxon>Alteromonadaceae</taxon>
        <taxon>Alteromonas/Salinimonas group</taxon>
        <taxon>Alteromonas</taxon>
    </lineage>
</organism>
<feature type="transmembrane region" description="Helical" evidence="3">
    <location>
        <begin position="68"/>
        <end position="88"/>
    </location>
</feature>
<dbReference type="SUPFAM" id="SSF55073">
    <property type="entry name" value="Nucleotide cyclase"/>
    <property type="match status" value="1"/>
</dbReference>
<evidence type="ECO:0000256" key="1">
    <source>
        <dbReference type="ARBA" id="ARBA00012528"/>
    </source>
</evidence>
<keyword evidence="3" id="KW-0812">Transmembrane</keyword>
<dbReference type="InterPro" id="IPR043128">
    <property type="entry name" value="Rev_trsase/Diguanyl_cyclase"/>
</dbReference>
<dbReference type="Pfam" id="PF00990">
    <property type="entry name" value="GGDEF"/>
    <property type="match status" value="1"/>
</dbReference>
<comment type="catalytic activity">
    <reaction evidence="2">
        <text>2 GTP = 3',3'-c-di-GMP + 2 diphosphate</text>
        <dbReference type="Rhea" id="RHEA:24898"/>
        <dbReference type="ChEBI" id="CHEBI:33019"/>
        <dbReference type="ChEBI" id="CHEBI:37565"/>
        <dbReference type="ChEBI" id="CHEBI:58805"/>
        <dbReference type="EC" id="2.7.7.65"/>
    </reaction>
</comment>
<feature type="transmembrane region" description="Helical" evidence="3">
    <location>
        <begin position="42"/>
        <end position="61"/>
    </location>
</feature>
<dbReference type="InterPro" id="IPR000160">
    <property type="entry name" value="GGDEF_dom"/>
</dbReference>
<keyword evidence="6" id="KW-1185">Reference proteome</keyword>
<dbReference type="AlphaFoldDB" id="A0A6L9MV35"/>
<evidence type="ECO:0000313" key="6">
    <source>
        <dbReference type="Proteomes" id="UP000478837"/>
    </source>
</evidence>